<organism evidence="1 2">
    <name type="scientific">Cellulosilyticum lentocellum (strain ATCC 49066 / DSM 5427 / NCIMB 11756 / RHM5)</name>
    <name type="common">Clostridium lentocellum</name>
    <dbReference type="NCBI Taxonomy" id="642492"/>
    <lineage>
        <taxon>Bacteria</taxon>
        <taxon>Bacillati</taxon>
        <taxon>Bacillota</taxon>
        <taxon>Clostridia</taxon>
        <taxon>Lachnospirales</taxon>
        <taxon>Cellulosilyticaceae</taxon>
        <taxon>Cellulosilyticum</taxon>
    </lineage>
</organism>
<dbReference type="HOGENOM" id="CLU_080981_1_0_9"/>
<dbReference type="KEGG" id="cle:Clole_3254"/>
<gene>
    <name evidence="1" type="ordered locus">Clole_3254</name>
</gene>
<sequence length="204" mass="24000">MSRACIQLEEMTQKKLAKQLAFQCAPLLVGIKVSNIFIVSIEDEEHVKALFKESRISYDILFKCEKRIVFFLYHKKHLQKHLLESKQQQLMKQLGYEESSLEEILKQVASRYQCYMSFKQQFPHELGILLGYPHEDVKAFIKNEGKDCLCTGYWKVYSNVNHAKKIFESYDQAKQMVLQMVANGMDIKEIVEKYHDKKQRPLAV</sequence>
<protein>
    <recommendedName>
        <fullName evidence="3">DUF3793 domain-containing protein</fullName>
    </recommendedName>
</protein>
<dbReference type="STRING" id="642492.Clole_3254"/>
<evidence type="ECO:0000313" key="1">
    <source>
        <dbReference type="EMBL" id="ADZ84947.1"/>
    </source>
</evidence>
<dbReference type="Pfam" id="PF12672">
    <property type="entry name" value="DUF3793"/>
    <property type="match status" value="1"/>
</dbReference>
<dbReference type="RefSeq" id="WP_013658225.1">
    <property type="nucleotide sequence ID" value="NC_015275.1"/>
</dbReference>
<evidence type="ECO:0008006" key="3">
    <source>
        <dbReference type="Google" id="ProtNLM"/>
    </source>
</evidence>
<dbReference type="EMBL" id="CP002582">
    <property type="protein sequence ID" value="ADZ84947.1"/>
    <property type="molecule type" value="Genomic_DNA"/>
</dbReference>
<dbReference type="eggNOG" id="ENOG5032SGE">
    <property type="taxonomic scope" value="Bacteria"/>
</dbReference>
<proteinExistence type="predicted"/>
<dbReference type="AlphaFoldDB" id="F2JQG3"/>
<dbReference type="Proteomes" id="UP000008467">
    <property type="component" value="Chromosome"/>
</dbReference>
<keyword evidence="2" id="KW-1185">Reference proteome</keyword>
<name>F2JQG3_CELLD</name>
<reference evidence="1 2" key="1">
    <citation type="journal article" date="2011" name="J. Bacteriol.">
        <title>Complete genome sequence of the cellulose-degrading bacterium Cellulosilyticum lentocellum.</title>
        <authorList>
            <consortium name="US DOE Joint Genome Institute"/>
            <person name="Miller D.A."/>
            <person name="Suen G."/>
            <person name="Bruce D."/>
            <person name="Copeland A."/>
            <person name="Cheng J.F."/>
            <person name="Detter C."/>
            <person name="Goodwin L.A."/>
            <person name="Han C.S."/>
            <person name="Hauser L.J."/>
            <person name="Land M.L."/>
            <person name="Lapidus A."/>
            <person name="Lucas S."/>
            <person name="Meincke L."/>
            <person name="Pitluck S."/>
            <person name="Tapia R."/>
            <person name="Teshima H."/>
            <person name="Woyke T."/>
            <person name="Fox B.G."/>
            <person name="Angert E.R."/>
            <person name="Currie C.R."/>
        </authorList>
    </citation>
    <scope>NUCLEOTIDE SEQUENCE [LARGE SCALE GENOMIC DNA]</scope>
    <source>
        <strain evidence="2">ATCC 49066 / DSM 5427 / NCIMB 11756 / RHM5</strain>
    </source>
</reference>
<accession>F2JQG3</accession>
<evidence type="ECO:0000313" key="2">
    <source>
        <dbReference type="Proteomes" id="UP000008467"/>
    </source>
</evidence>
<dbReference type="InterPro" id="IPR024523">
    <property type="entry name" value="DUF3793"/>
</dbReference>